<dbReference type="Proteomes" id="UP000190888">
    <property type="component" value="Unassembled WGS sequence"/>
</dbReference>
<keyword evidence="3" id="KW-1185">Reference proteome</keyword>
<dbReference type="AlphaFoldDB" id="A0A1T4P0U8"/>
<dbReference type="STRING" id="413434.SAMN04488132_10582"/>
<dbReference type="Pfam" id="PF11855">
    <property type="entry name" value="DUF3375"/>
    <property type="match status" value="1"/>
</dbReference>
<evidence type="ECO:0000256" key="1">
    <source>
        <dbReference type="SAM" id="Coils"/>
    </source>
</evidence>
<dbReference type="InterPro" id="IPR021804">
    <property type="entry name" value="DUF3375"/>
</dbReference>
<name>A0A1T4P0U8_9BACT</name>
<protein>
    <recommendedName>
        <fullName evidence="4">TIGR02677 family protein</fullName>
    </recommendedName>
</protein>
<reference evidence="2 3" key="1">
    <citation type="submission" date="2017-02" db="EMBL/GenBank/DDBJ databases">
        <authorList>
            <person name="Peterson S.W."/>
        </authorList>
    </citation>
    <scope>NUCLEOTIDE SEQUENCE [LARGE SCALE GENOMIC DNA]</scope>
    <source>
        <strain evidence="2 3">DSM 22335</strain>
    </source>
</reference>
<dbReference type="OrthoDB" id="138803at2"/>
<dbReference type="EMBL" id="FUWH01000005">
    <property type="protein sequence ID" value="SJZ84937.1"/>
    <property type="molecule type" value="Genomic_DNA"/>
</dbReference>
<feature type="coiled-coil region" evidence="1">
    <location>
        <begin position="143"/>
        <end position="177"/>
    </location>
</feature>
<keyword evidence="1" id="KW-0175">Coiled coil</keyword>
<accession>A0A1T4P0U8</accession>
<evidence type="ECO:0000313" key="2">
    <source>
        <dbReference type="EMBL" id="SJZ84937.1"/>
    </source>
</evidence>
<dbReference type="RefSeq" id="WP_078831413.1">
    <property type="nucleotide sequence ID" value="NZ_FUWH01000005.1"/>
</dbReference>
<organism evidence="2 3">
    <name type="scientific">Sediminibacterium ginsengisoli</name>
    <dbReference type="NCBI Taxonomy" id="413434"/>
    <lineage>
        <taxon>Bacteria</taxon>
        <taxon>Pseudomonadati</taxon>
        <taxon>Bacteroidota</taxon>
        <taxon>Chitinophagia</taxon>
        <taxon>Chitinophagales</taxon>
        <taxon>Chitinophagaceae</taxon>
        <taxon>Sediminibacterium</taxon>
    </lineage>
</organism>
<proteinExistence type="predicted"/>
<evidence type="ECO:0008006" key="4">
    <source>
        <dbReference type="Google" id="ProtNLM"/>
    </source>
</evidence>
<sequence length="492" mass="58001">MLTEDFSLLFETSPAIQFIRLRNAKWVMPFLYKVFQSDNTRFSVPESQLLQWLTETLLNQENGQEDLEEAQILLGETEEVKSRKYLQNWVQRRILQDFTDDHGNTMYQLSSYSVKVFQWIQSLQLSKHVGTESRFKLVFNSLRDILENTEDDKNKRLETLKNKRAEIDKEIKALELGINPENYSNAQIEERLDLFTRHCYELIGDFREVEDNFKQIHRSIVEQHTKAELNKGKILGFAFEAYDTLRNSNQGKSFYAFWDFLISRAGQEEWRELTIRLLDLLSDRSIEADQYFIENIKSLLLSQGKNVYESNDKMAEKLSKIITEKEITRHRRLRTQINNIKELAFDLIDEDKIPAGIELTDRADIRLHMEKKLNLQQKDTQVVLKQPMEKSEKIEDMERFSRLINKTHVNKKALWQKVENLLKQKETATLSEVLDATPLEHGIAEVVTYYDFLKEKSKQVQIIKGTTEIISINPDRTKFIEVPYLLFGKQTV</sequence>
<gene>
    <name evidence="2" type="ORF">SAMN04488132_10582</name>
</gene>
<evidence type="ECO:0000313" key="3">
    <source>
        <dbReference type="Proteomes" id="UP000190888"/>
    </source>
</evidence>